<dbReference type="InterPro" id="IPR013154">
    <property type="entry name" value="ADH-like_N"/>
</dbReference>
<dbReference type="Pfam" id="PF00107">
    <property type="entry name" value="ADH_zinc_N"/>
    <property type="match status" value="1"/>
</dbReference>
<dbReference type="Gene3D" id="3.40.50.720">
    <property type="entry name" value="NAD(P)-binding Rossmann-like Domain"/>
    <property type="match status" value="1"/>
</dbReference>
<dbReference type="Pfam" id="PF08240">
    <property type="entry name" value="ADH_N"/>
    <property type="match status" value="1"/>
</dbReference>
<feature type="domain" description="Enoyl reductase (ER)" evidence="1">
    <location>
        <begin position="4"/>
        <end position="311"/>
    </location>
</feature>
<dbReference type="InterPro" id="IPR020843">
    <property type="entry name" value="ER"/>
</dbReference>
<dbReference type="AlphaFoldDB" id="A0A4R5FUN5"/>
<name>A0A4R5FUN5_9ACTN</name>
<sequence>MLAYIIDSLGAPGEIRGVPVPEPGEGQVRVHVQAAGVNPVDAFSAQGFMREMAEHRLPLIPGTDASGVVDAVGSGVVDVDPGDEVFGSAGKTYFGEGTYAEYAVMSAAAITRKPAKLSHAEAAALPTPGATALTLLDAAPVSAGRTVLVVGATGGVGSILVQLAAGHGATVIAVCRGENAEYARELGAAHVIDYTAGNTEEALAALRPGRISALLDTSGDKDLVTGLSTHLEPDGRVASCALGADEQTLTDRGLTAVNTMTMVTTAALTGLAEQIGQGHLRPPQLETLSLDQASAALDQALARHTRGKLILSMTG</sequence>
<dbReference type="PANTHER" id="PTHR43482">
    <property type="entry name" value="PROTEIN AST1-RELATED"/>
    <property type="match status" value="1"/>
</dbReference>
<dbReference type="InterPro" id="IPR036291">
    <property type="entry name" value="NAD(P)-bd_dom_sf"/>
</dbReference>
<evidence type="ECO:0000259" key="1">
    <source>
        <dbReference type="SMART" id="SM00829"/>
    </source>
</evidence>
<dbReference type="Proteomes" id="UP000295136">
    <property type="component" value="Unassembled WGS sequence"/>
</dbReference>
<reference evidence="2 3" key="1">
    <citation type="submission" date="2019-03" db="EMBL/GenBank/DDBJ databases">
        <title>Draft genome sequences of novel Actinobacteria.</title>
        <authorList>
            <person name="Sahin N."/>
            <person name="Ay H."/>
            <person name="Saygin H."/>
        </authorList>
    </citation>
    <scope>NUCLEOTIDE SEQUENCE [LARGE SCALE GENOMIC DNA]</scope>
    <source>
        <strain evidence="2 3">6K102</strain>
    </source>
</reference>
<dbReference type="SMART" id="SM00829">
    <property type="entry name" value="PKS_ER"/>
    <property type="match status" value="1"/>
</dbReference>
<dbReference type="SUPFAM" id="SSF51735">
    <property type="entry name" value="NAD(P)-binding Rossmann-fold domains"/>
    <property type="match status" value="1"/>
</dbReference>
<proteinExistence type="predicted"/>
<protein>
    <submittedName>
        <fullName evidence="2">NADP-dependent oxidoreductase</fullName>
    </submittedName>
</protein>
<comment type="caution">
    <text evidence="2">The sequence shown here is derived from an EMBL/GenBank/DDBJ whole genome shotgun (WGS) entry which is preliminary data.</text>
</comment>
<evidence type="ECO:0000313" key="3">
    <source>
        <dbReference type="Proteomes" id="UP000295136"/>
    </source>
</evidence>
<dbReference type="PANTHER" id="PTHR43482:SF1">
    <property type="entry name" value="PROTEIN AST1-RELATED"/>
    <property type="match status" value="1"/>
</dbReference>
<accession>A0A4R5FUN5</accession>
<keyword evidence="3" id="KW-1185">Reference proteome</keyword>
<dbReference type="InterPro" id="IPR052585">
    <property type="entry name" value="Lipid_raft_assoc_Zn_ADH"/>
</dbReference>
<dbReference type="InterPro" id="IPR013149">
    <property type="entry name" value="ADH-like_C"/>
</dbReference>
<evidence type="ECO:0000313" key="2">
    <source>
        <dbReference type="EMBL" id="TDE57912.1"/>
    </source>
</evidence>
<dbReference type="Gene3D" id="3.90.180.10">
    <property type="entry name" value="Medium-chain alcohol dehydrogenases, catalytic domain"/>
    <property type="match status" value="1"/>
</dbReference>
<organism evidence="2 3">
    <name type="scientific">Nonomuraea mesophila</name>
    <dbReference type="NCBI Taxonomy" id="2530382"/>
    <lineage>
        <taxon>Bacteria</taxon>
        <taxon>Bacillati</taxon>
        <taxon>Actinomycetota</taxon>
        <taxon>Actinomycetes</taxon>
        <taxon>Streptosporangiales</taxon>
        <taxon>Streptosporangiaceae</taxon>
        <taxon>Nonomuraea</taxon>
    </lineage>
</organism>
<gene>
    <name evidence="2" type="ORF">E1295_06420</name>
</gene>
<dbReference type="SUPFAM" id="SSF50129">
    <property type="entry name" value="GroES-like"/>
    <property type="match status" value="1"/>
</dbReference>
<dbReference type="CDD" id="cd05289">
    <property type="entry name" value="MDR_like_2"/>
    <property type="match status" value="1"/>
</dbReference>
<dbReference type="GO" id="GO:0016491">
    <property type="term" value="F:oxidoreductase activity"/>
    <property type="evidence" value="ECO:0007669"/>
    <property type="project" value="InterPro"/>
</dbReference>
<dbReference type="RefSeq" id="WP_132628747.1">
    <property type="nucleotide sequence ID" value="NZ_SMLD01000011.1"/>
</dbReference>
<dbReference type="EMBL" id="SMLD01000011">
    <property type="protein sequence ID" value="TDE57912.1"/>
    <property type="molecule type" value="Genomic_DNA"/>
</dbReference>
<dbReference type="InterPro" id="IPR011032">
    <property type="entry name" value="GroES-like_sf"/>
</dbReference>